<dbReference type="CDD" id="cd01838">
    <property type="entry name" value="Isoamyl_acetate_hydrolase_like"/>
    <property type="match status" value="1"/>
</dbReference>
<dbReference type="Proteomes" id="UP000887226">
    <property type="component" value="Unassembled WGS sequence"/>
</dbReference>
<proteinExistence type="predicted"/>
<dbReference type="PANTHER" id="PTHR14209">
    <property type="entry name" value="ISOAMYL ACETATE-HYDROLYZING ESTERASE 1"/>
    <property type="match status" value="1"/>
</dbReference>
<dbReference type="InterPro" id="IPR013830">
    <property type="entry name" value="SGNH_hydro"/>
</dbReference>
<dbReference type="InterPro" id="IPR045136">
    <property type="entry name" value="Iah1-like"/>
</dbReference>
<dbReference type="AlphaFoldDB" id="A0A9P7Z0U3"/>
<evidence type="ECO:0000313" key="3">
    <source>
        <dbReference type="Proteomes" id="UP000887226"/>
    </source>
</evidence>
<keyword evidence="3" id="KW-1185">Reference proteome</keyword>
<reference evidence="2" key="1">
    <citation type="journal article" date="2021" name="IMA Fungus">
        <title>Genomic characterization of three marine fungi, including Emericellopsis atlantica sp. nov. with signatures of a generalist lifestyle and marine biomass degradation.</title>
        <authorList>
            <person name="Hagestad O.C."/>
            <person name="Hou L."/>
            <person name="Andersen J.H."/>
            <person name="Hansen E.H."/>
            <person name="Altermark B."/>
            <person name="Li C."/>
            <person name="Kuhnert E."/>
            <person name="Cox R.J."/>
            <person name="Crous P.W."/>
            <person name="Spatafora J.W."/>
            <person name="Lail K."/>
            <person name="Amirebrahimi M."/>
            <person name="Lipzen A."/>
            <person name="Pangilinan J."/>
            <person name="Andreopoulos W."/>
            <person name="Hayes R.D."/>
            <person name="Ng V."/>
            <person name="Grigoriev I.V."/>
            <person name="Jackson S.A."/>
            <person name="Sutton T.D.S."/>
            <person name="Dobson A.D.W."/>
            <person name="Rama T."/>
        </authorList>
    </citation>
    <scope>NUCLEOTIDE SEQUENCE</scope>
    <source>
        <strain evidence="2">TRa3180A</strain>
    </source>
</reference>
<evidence type="ECO:0000259" key="1">
    <source>
        <dbReference type="Pfam" id="PF13472"/>
    </source>
</evidence>
<gene>
    <name evidence="2" type="ORF">BJ878DRAFT_123668</name>
</gene>
<name>A0A9P7Z0U3_9HELO</name>
<comment type="caution">
    <text evidence="2">The sequence shown here is derived from an EMBL/GenBank/DDBJ whole genome shotgun (WGS) entry which is preliminary data.</text>
</comment>
<dbReference type="Pfam" id="PF13472">
    <property type="entry name" value="Lipase_GDSL_2"/>
    <property type="match status" value="1"/>
</dbReference>
<evidence type="ECO:0000313" key="2">
    <source>
        <dbReference type="EMBL" id="KAG9243339.1"/>
    </source>
</evidence>
<feature type="domain" description="SGNH hydrolase-type esterase" evidence="1">
    <location>
        <begin position="11"/>
        <end position="225"/>
    </location>
</feature>
<dbReference type="SUPFAM" id="SSF52266">
    <property type="entry name" value="SGNH hydrolase"/>
    <property type="match status" value="1"/>
</dbReference>
<dbReference type="Gene3D" id="3.40.50.1110">
    <property type="entry name" value="SGNH hydrolase"/>
    <property type="match status" value="1"/>
</dbReference>
<protein>
    <submittedName>
        <fullName evidence="2">GDSL Lipase/Acylhydrolase family protein-like protein</fullName>
    </submittedName>
</protein>
<sequence>MADKKYPQFILFGDSIIQFATSLGNGAYNFGAGLEEHCSRRLDVINRGFSGYNTAHALKILPDIIPDPSAAKVDYLLVLFGANDSCLPDCPSKQHVPLDQYQENIKNIINHPLVQAHNPEILVVTPPLINEAHLKAEDAKKGYEEVSRENMVTSQYATAVRDAVAEVRSEKVHVVDLWKAMMMAFGPNTSKKYDKEEFPNNVSGDNDGLRALLVDGLHLTGEGYKMFLKQVLPFVGPDWAAESATAPSWIFPHWSVAPRIDDP</sequence>
<dbReference type="PANTHER" id="PTHR14209:SF19">
    <property type="entry name" value="ISOAMYL ACETATE-HYDROLYZING ESTERASE 1 HOMOLOG"/>
    <property type="match status" value="1"/>
</dbReference>
<dbReference type="EMBL" id="MU253986">
    <property type="protein sequence ID" value="KAG9243339.1"/>
    <property type="molecule type" value="Genomic_DNA"/>
</dbReference>
<dbReference type="InterPro" id="IPR036514">
    <property type="entry name" value="SGNH_hydro_sf"/>
</dbReference>
<organism evidence="2 3">
    <name type="scientific">Calycina marina</name>
    <dbReference type="NCBI Taxonomy" id="1763456"/>
    <lineage>
        <taxon>Eukaryota</taxon>
        <taxon>Fungi</taxon>
        <taxon>Dikarya</taxon>
        <taxon>Ascomycota</taxon>
        <taxon>Pezizomycotina</taxon>
        <taxon>Leotiomycetes</taxon>
        <taxon>Helotiales</taxon>
        <taxon>Pezizellaceae</taxon>
        <taxon>Calycina</taxon>
    </lineage>
</organism>
<accession>A0A9P7Z0U3</accession>
<dbReference type="OrthoDB" id="671439at2759"/>